<organism evidence="7 8">
    <name type="scientific">Daedalea quercina L-15889</name>
    <dbReference type="NCBI Taxonomy" id="1314783"/>
    <lineage>
        <taxon>Eukaryota</taxon>
        <taxon>Fungi</taxon>
        <taxon>Dikarya</taxon>
        <taxon>Basidiomycota</taxon>
        <taxon>Agaricomycotina</taxon>
        <taxon>Agaricomycetes</taxon>
        <taxon>Polyporales</taxon>
        <taxon>Fomitopsis</taxon>
    </lineage>
</organism>
<keyword evidence="4 6" id="KW-0472">Membrane</keyword>
<evidence type="ECO:0000256" key="2">
    <source>
        <dbReference type="ARBA" id="ARBA00022692"/>
    </source>
</evidence>
<evidence type="ECO:0000313" key="8">
    <source>
        <dbReference type="Proteomes" id="UP000076727"/>
    </source>
</evidence>
<evidence type="ECO:0000256" key="4">
    <source>
        <dbReference type="ARBA" id="ARBA00023136"/>
    </source>
</evidence>
<feature type="transmembrane region" description="Helical" evidence="6">
    <location>
        <begin position="40"/>
        <end position="57"/>
    </location>
</feature>
<dbReference type="GO" id="GO:0005783">
    <property type="term" value="C:endoplasmic reticulum"/>
    <property type="evidence" value="ECO:0007669"/>
    <property type="project" value="InterPro"/>
</dbReference>
<dbReference type="InterPro" id="IPR012879">
    <property type="entry name" value="CCDC47"/>
</dbReference>
<proteinExistence type="predicted"/>
<evidence type="ECO:0000256" key="5">
    <source>
        <dbReference type="SAM" id="MobiDB-lite"/>
    </source>
</evidence>
<keyword evidence="3 6" id="KW-1133">Transmembrane helix</keyword>
<comment type="subcellular location">
    <subcellularLocation>
        <location evidence="1">Membrane</location>
        <topology evidence="1">Single-pass membrane protein</topology>
    </subcellularLocation>
</comment>
<feature type="compositionally biased region" description="Basic and acidic residues" evidence="5">
    <location>
        <begin position="338"/>
        <end position="380"/>
    </location>
</feature>
<accession>A0A165S604</accession>
<protein>
    <submittedName>
        <fullName evidence="7">DUF1682-domain-containing protein</fullName>
    </submittedName>
</protein>
<keyword evidence="8" id="KW-1185">Reference proteome</keyword>
<feature type="region of interest" description="Disordered" evidence="5">
    <location>
        <begin position="338"/>
        <end position="394"/>
    </location>
</feature>
<evidence type="ECO:0000313" key="7">
    <source>
        <dbReference type="EMBL" id="KZT71573.1"/>
    </source>
</evidence>
<feature type="compositionally biased region" description="Basic residues" evidence="5">
    <location>
        <begin position="381"/>
        <end position="394"/>
    </location>
</feature>
<dbReference type="GO" id="GO:0016020">
    <property type="term" value="C:membrane"/>
    <property type="evidence" value="ECO:0007669"/>
    <property type="project" value="UniProtKB-SubCell"/>
</dbReference>
<dbReference type="STRING" id="1314783.A0A165S604"/>
<evidence type="ECO:0000256" key="1">
    <source>
        <dbReference type="ARBA" id="ARBA00004167"/>
    </source>
</evidence>
<keyword evidence="2 6" id="KW-0812">Transmembrane</keyword>
<dbReference type="GO" id="GO:0032469">
    <property type="term" value="P:endoplasmic reticulum calcium ion homeostasis"/>
    <property type="evidence" value="ECO:0007669"/>
    <property type="project" value="InterPro"/>
</dbReference>
<dbReference type="OrthoDB" id="10039147at2759"/>
<evidence type="ECO:0000256" key="3">
    <source>
        <dbReference type="ARBA" id="ARBA00022989"/>
    </source>
</evidence>
<sequence>MASVLLQFLTPPSVNLSPDYEGTEYRWKFLTIRPAFFKNEPYFIAVILFFAVFYLWGKRVNARRANKCCLGKRLTVPHAPRFQAHLPLLESQFSKPVAPNGLIRDGNSDWFNFSTGRRAVSSLHTTIALRPRHDLLQYAYQIGRGLVELNYTAHDAVELDFTFNAGAAAGAVPDCVWAVVAKDDMKGIRARRWDLTFTKTTDQPPLPPALTVMSEFADVTATLLKPLGALDLPAVLSDPAALKYFRSLSITDQPRTRPSAPLPQSQRTKHVILELTVPPPSDAAATLPLVQAAFQLVDAVAGEGRASGLRGGLAAQLRPETKSKLKKYREQVEKEIREEAKREQKEEEEEKRVAAKRKAEEERLSKLSAAEQKKALDREKKRAMRKTQTRMKVR</sequence>
<reference evidence="7 8" key="1">
    <citation type="journal article" date="2016" name="Mol. Biol. Evol.">
        <title>Comparative Genomics of Early-Diverging Mushroom-Forming Fungi Provides Insights into the Origins of Lignocellulose Decay Capabilities.</title>
        <authorList>
            <person name="Nagy L.G."/>
            <person name="Riley R."/>
            <person name="Tritt A."/>
            <person name="Adam C."/>
            <person name="Daum C."/>
            <person name="Floudas D."/>
            <person name="Sun H."/>
            <person name="Yadav J.S."/>
            <person name="Pangilinan J."/>
            <person name="Larsson K.H."/>
            <person name="Matsuura K."/>
            <person name="Barry K."/>
            <person name="Labutti K."/>
            <person name="Kuo R."/>
            <person name="Ohm R.A."/>
            <person name="Bhattacharya S.S."/>
            <person name="Shirouzu T."/>
            <person name="Yoshinaga Y."/>
            <person name="Martin F.M."/>
            <person name="Grigoriev I.V."/>
            <person name="Hibbett D.S."/>
        </authorList>
    </citation>
    <scope>NUCLEOTIDE SEQUENCE [LARGE SCALE GENOMIC DNA]</scope>
    <source>
        <strain evidence="7 8">L-15889</strain>
    </source>
</reference>
<dbReference type="Pfam" id="PF07946">
    <property type="entry name" value="CCDC47"/>
    <property type="match status" value="1"/>
</dbReference>
<dbReference type="PANTHER" id="PTHR12883:SF0">
    <property type="entry name" value="PAT COMPLEX SUBUNIT CCDC47"/>
    <property type="match status" value="1"/>
</dbReference>
<dbReference type="AlphaFoldDB" id="A0A165S604"/>
<dbReference type="GO" id="GO:0005509">
    <property type="term" value="F:calcium ion binding"/>
    <property type="evidence" value="ECO:0007669"/>
    <property type="project" value="InterPro"/>
</dbReference>
<dbReference type="PANTHER" id="PTHR12883">
    <property type="entry name" value="ADIPOCYTE-SPECIFIC PROTEIN 4-RELATED"/>
    <property type="match status" value="1"/>
</dbReference>
<name>A0A165S604_9APHY</name>
<dbReference type="Proteomes" id="UP000076727">
    <property type="component" value="Unassembled WGS sequence"/>
</dbReference>
<evidence type="ECO:0000256" key="6">
    <source>
        <dbReference type="SAM" id="Phobius"/>
    </source>
</evidence>
<gene>
    <name evidence="7" type="ORF">DAEQUDRAFT_736730</name>
</gene>
<dbReference type="EMBL" id="KV429045">
    <property type="protein sequence ID" value="KZT71573.1"/>
    <property type="molecule type" value="Genomic_DNA"/>
</dbReference>